<proteinExistence type="predicted"/>
<evidence type="ECO:0000313" key="3">
    <source>
        <dbReference type="Proteomes" id="UP001642483"/>
    </source>
</evidence>
<feature type="region of interest" description="Disordered" evidence="1">
    <location>
        <begin position="1"/>
        <end position="24"/>
    </location>
</feature>
<protein>
    <submittedName>
        <fullName evidence="2">Uncharacterized protein</fullName>
    </submittedName>
</protein>
<gene>
    <name evidence="2" type="ORF">CVLEPA_LOCUS12323</name>
</gene>
<evidence type="ECO:0000313" key="2">
    <source>
        <dbReference type="EMBL" id="CAK8682116.1"/>
    </source>
</evidence>
<keyword evidence="3" id="KW-1185">Reference proteome</keyword>
<sequence length="130" mass="15025">MSRKGSGSGSQKSVRPLTLSPLNMQWGEPHPEEWTLVGVHKIEKREPFQLWYSDLQANILNCARKINGLLEEHPHPNADVTKDDLAYSRYVIESERNRVMDEVLGRQPPNTNPIFFKLAREEDIRLYKGL</sequence>
<name>A0ABP0FR31_CLALP</name>
<reference evidence="2 3" key="1">
    <citation type="submission" date="2024-02" db="EMBL/GenBank/DDBJ databases">
        <authorList>
            <person name="Daric V."/>
            <person name="Darras S."/>
        </authorList>
    </citation>
    <scope>NUCLEOTIDE SEQUENCE [LARGE SCALE GENOMIC DNA]</scope>
</reference>
<organism evidence="2 3">
    <name type="scientific">Clavelina lepadiformis</name>
    <name type="common">Light-bulb sea squirt</name>
    <name type="synonym">Ascidia lepadiformis</name>
    <dbReference type="NCBI Taxonomy" id="159417"/>
    <lineage>
        <taxon>Eukaryota</taxon>
        <taxon>Metazoa</taxon>
        <taxon>Chordata</taxon>
        <taxon>Tunicata</taxon>
        <taxon>Ascidiacea</taxon>
        <taxon>Aplousobranchia</taxon>
        <taxon>Clavelinidae</taxon>
        <taxon>Clavelina</taxon>
    </lineage>
</organism>
<comment type="caution">
    <text evidence="2">The sequence shown here is derived from an EMBL/GenBank/DDBJ whole genome shotgun (WGS) entry which is preliminary data.</text>
</comment>
<dbReference type="EMBL" id="CAWYQH010000090">
    <property type="protein sequence ID" value="CAK8682116.1"/>
    <property type="molecule type" value="Genomic_DNA"/>
</dbReference>
<accession>A0ABP0FR31</accession>
<evidence type="ECO:0000256" key="1">
    <source>
        <dbReference type="SAM" id="MobiDB-lite"/>
    </source>
</evidence>
<dbReference type="Proteomes" id="UP001642483">
    <property type="component" value="Unassembled WGS sequence"/>
</dbReference>